<reference evidence="2 3" key="1">
    <citation type="journal article" date="2017" name="Nat. Ecol. Evol.">
        <title>Scallop genome provides insights into evolution of bilaterian karyotype and development.</title>
        <authorList>
            <person name="Wang S."/>
            <person name="Zhang J."/>
            <person name="Jiao W."/>
            <person name="Li J."/>
            <person name="Xun X."/>
            <person name="Sun Y."/>
            <person name="Guo X."/>
            <person name="Huan P."/>
            <person name="Dong B."/>
            <person name="Zhang L."/>
            <person name="Hu X."/>
            <person name="Sun X."/>
            <person name="Wang J."/>
            <person name="Zhao C."/>
            <person name="Wang Y."/>
            <person name="Wang D."/>
            <person name="Huang X."/>
            <person name="Wang R."/>
            <person name="Lv J."/>
            <person name="Li Y."/>
            <person name="Zhang Z."/>
            <person name="Liu B."/>
            <person name="Lu W."/>
            <person name="Hui Y."/>
            <person name="Liang J."/>
            <person name="Zhou Z."/>
            <person name="Hou R."/>
            <person name="Li X."/>
            <person name="Liu Y."/>
            <person name="Li H."/>
            <person name="Ning X."/>
            <person name="Lin Y."/>
            <person name="Zhao L."/>
            <person name="Xing Q."/>
            <person name="Dou J."/>
            <person name="Li Y."/>
            <person name="Mao J."/>
            <person name="Guo H."/>
            <person name="Dou H."/>
            <person name="Li T."/>
            <person name="Mu C."/>
            <person name="Jiang W."/>
            <person name="Fu Q."/>
            <person name="Fu X."/>
            <person name="Miao Y."/>
            <person name="Liu J."/>
            <person name="Yu Q."/>
            <person name="Li R."/>
            <person name="Liao H."/>
            <person name="Li X."/>
            <person name="Kong Y."/>
            <person name="Jiang Z."/>
            <person name="Chourrout D."/>
            <person name="Li R."/>
            <person name="Bao Z."/>
        </authorList>
    </citation>
    <scope>NUCLEOTIDE SEQUENCE [LARGE SCALE GENOMIC DNA]</scope>
    <source>
        <strain evidence="2 3">PY_sf001</strain>
    </source>
</reference>
<organism evidence="2 3">
    <name type="scientific">Mizuhopecten yessoensis</name>
    <name type="common">Japanese scallop</name>
    <name type="synonym">Patinopecten yessoensis</name>
    <dbReference type="NCBI Taxonomy" id="6573"/>
    <lineage>
        <taxon>Eukaryota</taxon>
        <taxon>Metazoa</taxon>
        <taxon>Spiralia</taxon>
        <taxon>Lophotrochozoa</taxon>
        <taxon>Mollusca</taxon>
        <taxon>Bivalvia</taxon>
        <taxon>Autobranchia</taxon>
        <taxon>Pteriomorphia</taxon>
        <taxon>Pectinida</taxon>
        <taxon>Pectinoidea</taxon>
        <taxon>Pectinidae</taxon>
        <taxon>Mizuhopecten</taxon>
    </lineage>
</organism>
<dbReference type="InterPro" id="IPR043472">
    <property type="entry name" value="Macro_dom-like"/>
</dbReference>
<dbReference type="InterPro" id="IPR002589">
    <property type="entry name" value="Macro_dom"/>
</dbReference>
<name>A0A210QKA7_MIZYE</name>
<keyword evidence="3" id="KW-1185">Reference proteome</keyword>
<feature type="domain" description="Macro" evidence="1">
    <location>
        <begin position="43"/>
        <end position="133"/>
    </location>
</feature>
<accession>A0A210QKA7</accession>
<dbReference type="Proteomes" id="UP000242188">
    <property type="component" value="Unassembled WGS sequence"/>
</dbReference>
<dbReference type="Pfam" id="PF01661">
    <property type="entry name" value="Macro"/>
    <property type="match status" value="1"/>
</dbReference>
<dbReference type="Gene3D" id="3.40.220.10">
    <property type="entry name" value="Leucine Aminopeptidase, subunit E, domain 1"/>
    <property type="match status" value="1"/>
</dbReference>
<protein>
    <recommendedName>
        <fullName evidence="1">Macro domain-containing protein</fullName>
    </recommendedName>
</protein>
<comment type="caution">
    <text evidence="2">The sequence shown here is derived from an EMBL/GenBank/DDBJ whole genome shotgun (WGS) entry which is preliminary data.</text>
</comment>
<dbReference type="EMBL" id="NEDP02003225">
    <property type="protein sequence ID" value="OWF49180.1"/>
    <property type="molecule type" value="Genomic_DNA"/>
</dbReference>
<proteinExistence type="predicted"/>
<dbReference type="AlphaFoldDB" id="A0A210QKA7"/>
<gene>
    <name evidence="2" type="ORF">KP79_PYT23940</name>
</gene>
<evidence type="ECO:0000313" key="2">
    <source>
        <dbReference type="EMBL" id="OWF49180.1"/>
    </source>
</evidence>
<sequence length="220" mass="23671">MPKTKSSQKPESTCEAEATFGPTNVAIRVGDITEAACDAIVCSTDKHFKMTGAVAYAIRHKTGLDLDKEIAKKKKALSRSGIAFIPTKGMTSKCIIVVNTHGDWEKSLRLALTKADDEGHKSVAVPLISTDIGVSTGVDFGGTLCKIVTGISFKRLKKVEVVLIRQTDFTDVASGVQKYVQSNGPRICGYIKGKLGEEVYGNAQSISILNSCGIIFIRMR</sequence>
<evidence type="ECO:0000313" key="3">
    <source>
        <dbReference type="Proteomes" id="UP000242188"/>
    </source>
</evidence>
<dbReference type="SUPFAM" id="SSF52949">
    <property type="entry name" value="Macro domain-like"/>
    <property type="match status" value="1"/>
</dbReference>
<evidence type="ECO:0000259" key="1">
    <source>
        <dbReference type="Pfam" id="PF01661"/>
    </source>
</evidence>
<dbReference type="OrthoDB" id="6159649at2759"/>